<dbReference type="AlphaFoldDB" id="A0A0C3PA51"/>
<evidence type="ECO:0000313" key="3">
    <source>
        <dbReference type="Proteomes" id="UP000053257"/>
    </source>
</evidence>
<proteinExistence type="predicted"/>
<protein>
    <submittedName>
        <fullName evidence="2">Uncharacterized protein</fullName>
    </submittedName>
</protein>
<keyword evidence="3" id="KW-1185">Reference proteome</keyword>
<dbReference type="Proteomes" id="UP000053257">
    <property type="component" value="Unassembled WGS sequence"/>
</dbReference>
<dbReference type="EMBL" id="KN840755">
    <property type="protein sequence ID" value="KIP01648.1"/>
    <property type="molecule type" value="Genomic_DNA"/>
</dbReference>
<accession>A0A0C3PA51</accession>
<feature type="compositionally biased region" description="Basic and acidic residues" evidence="1">
    <location>
        <begin position="65"/>
        <end position="88"/>
    </location>
</feature>
<organism evidence="2 3">
    <name type="scientific">Phlebiopsis gigantea (strain 11061_1 CR5-6)</name>
    <name type="common">White-rot fungus</name>
    <name type="synonym">Peniophora gigantea</name>
    <dbReference type="NCBI Taxonomy" id="745531"/>
    <lineage>
        <taxon>Eukaryota</taxon>
        <taxon>Fungi</taxon>
        <taxon>Dikarya</taxon>
        <taxon>Basidiomycota</taxon>
        <taxon>Agaricomycotina</taxon>
        <taxon>Agaricomycetes</taxon>
        <taxon>Polyporales</taxon>
        <taxon>Phanerochaetaceae</taxon>
        <taxon>Phlebiopsis</taxon>
    </lineage>
</organism>
<evidence type="ECO:0000313" key="2">
    <source>
        <dbReference type="EMBL" id="KIP01648.1"/>
    </source>
</evidence>
<dbReference type="HOGENOM" id="CLU_2109886_0_0_1"/>
<evidence type="ECO:0000256" key="1">
    <source>
        <dbReference type="SAM" id="MobiDB-lite"/>
    </source>
</evidence>
<name>A0A0C3PA51_PHLG1</name>
<gene>
    <name evidence="2" type="ORF">PHLGIDRAFT_341591</name>
</gene>
<feature type="region of interest" description="Disordered" evidence="1">
    <location>
        <begin position="65"/>
        <end position="90"/>
    </location>
</feature>
<sequence>MPDDGHRCHSHNCCSRKTASSGLVIPGQLGRRNEDVRHAYSTPLELDVLTTCVRSICRCVHPSPGRREPLASQHRDCQQDTRVAKKPGDPSGSRFLGRWLTLGHLLAGGHVARVF</sequence>
<reference evidence="2 3" key="1">
    <citation type="journal article" date="2014" name="PLoS Genet.">
        <title>Analysis of the Phlebiopsis gigantea genome, transcriptome and secretome provides insight into its pioneer colonization strategies of wood.</title>
        <authorList>
            <person name="Hori C."/>
            <person name="Ishida T."/>
            <person name="Igarashi K."/>
            <person name="Samejima M."/>
            <person name="Suzuki H."/>
            <person name="Master E."/>
            <person name="Ferreira P."/>
            <person name="Ruiz-Duenas F.J."/>
            <person name="Held B."/>
            <person name="Canessa P."/>
            <person name="Larrondo L.F."/>
            <person name="Schmoll M."/>
            <person name="Druzhinina I.S."/>
            <person name="Kubicek C.P."/>
            <person name="Gaskell J.A."/>
            <person name="Kersten P."/>
            <person name="St John F."/>
            <person name="Glasner J."/>
            <person name="Sabat G."/>
            <person name="Splinter BonDurant S."/>
            <person name="Syed K."/>
            <person name="Yadav J."/>
            <person name="Mgbeahuruike A.C."/>
            <person name="Kovalchuk A."/>
            <person name="Asiegbu F.O."/>
            <person name="Lackner G."/>
            <person name="Hoffmeister D."/>
            <person name="Rencoret J."/>
            <person name="Gutierrez A."/>
            <person name="Sun H."/>
            <person name="Lindquist E."/>
            <person name="Barry K."/>
            <person name="Riley R."/>
            <person name="Grigoriev I.V."/>
            <person name="Henrissat B."/>
            <person name="Kues U."/>
            <person name="Berka R.M."/>
            <person name="Martinez A.T."/>
            <person name="Covert S.F."/>
            <person name="Blanchette R.A."/>
            <person name="Cullen D."/>
        </authorList>
    </citation>
    <scope>NUCLEOTIDE SEQUENCE [LARGE SCALE GENOMIC DNA]</scope>
    <source>
        <strain evidence="2 3">11061_1 CR5-6</strain>
    </source>
</reference>